<proteinExistence type="inferred from homology"/>
<organism evidence="8 9">
    <name type="scientific">Salimicrobium halophilum</name>
    <dbReference type="NCBI Taxonomy" id="86666"/>
    <lineage>
        <taxon>Bacteria</taxon>
        <taxon>Bacillati</taxon>
        <taxon>Bacillota</taxon>
        <taxon>Bacilli</taxon>
        <taxon>Bacillales</taxon>
        <taxon>Bacillaceae</taxon>
        <taxon>Salimicrobium</taxon>
    </lineage>
</organism>
<dbReference type="InterPro" id="IPR023753">
    <property type="entry name" value="FAD/NAD-binding_dom"/>
</dbReference>
<evidence type="ECO:0000256" key="2">
    <source>
        <dbReference type="ARBA" id="ARBA00022630"/>
    </source>
</evidence>
<accession>A0A1G8WP60</accession>
<evidence type="ECO:0000313" key="9">
    <source>
        <dbReference type="Proteomes" id="UP000199225"/>
    </source>
</evidence>
<feature type="binding site" evidence="6">
    <location>
        <position position="276"/>
    </location>
    <ligand>
        <name>FAD</name>
        <dbReference type="ChEBI" id="CHEBI:57692"/>
    </ligand>
</feature>
<evidence type="ECO:0000256" key="1">
    <source>
        <dbReference type="ARBA" id="ARBA00011738"/>
    </source>
</evidence>
<evidence type="ECO:0000256" key="6">
    <source>
        <dbReference type="HAMAP-Rule" id="MF_01685"/>
    </source>
</evidence>
<keyword evidence="2 6" id="KW-0285">Flavoprotein</keyword>
<dbReference type="GO" id="GO:0004324">
    <property type="term" value="F:ferredoxin-NADP+ reductase activity"/>
    <property type="evidence" value="ECO:0007669"/>
    <property type="project" value="UniProtKB-UniRule"/>
</dbReference>
<dbReference type="InterPro" id="IPR050097">
    <property type="entry name" value="Ferredoxin-NADP_redctase_2"/>
</dbReference>
<dbReference type="PRINTS" id="PR00368">
    <property type="entry name" value="FADPNR"/>
</dbReference>
<comment type="caution">
    <text evidence="6">Lacks conserved residue(s) required for the propagation of feature annotation.</text>
</comment>
<dbReference type="EMBL" id="FNEV01000018">
    <property type="protein sequence ID" value="SDJ80182.1"/>
    <property type="molecule type" value="Genomic_DNA"/>
</dbReference>
<dbReference type="PANTHER" id="PTHR48105">
    <property type="entry name" value="THIOREDOXIN REDUCTASE 1-RELATED-RELATED"/>
    <property type="match status" value="1"/>
</dbReference>
<keyword evidence="5 6" id="KW-0560">Oxidoreductase</keyword>
<feature type="binding site" evidence="6">
    <location>
        <position position="31"/>
    </location>
    <ligand>
        <name>FAD</name>
        <dbReference type="ChEBI" id="CHEBI:57692"/>
    </ligand>
</feature>
<evidence type="ECO:0000259" key="7">
    <source>
        <dbReference type="Pfam" id="PF07992"/>
    </source>
</evidence>
<comment type="cofactor">
    <cofactor evidence="6">
        <name>FAD</name>
        <dbReference type="ChEBI" id="CHEBI:57692"/>
    </cofactor>
    <text evidence="6">Binds 1 FAD per subunit.</text>
</comment>
<dbReference type="GO" id="GO:0050660">
    <property type="term" value="F:flavin adenine dinucleotide binding"/>
    <property type="evidence" value="ECO:0007669"/>
    <property type="project" value="UniProtKB-UniRule"/>
</dbReference>
<keyword evidence="4 6" id="KW-0521">NADP</keyword>
<dbReference type="AlphaFoldDB" id="A0A1G8WP60"/>
<evidence type="ECO:0000256" key="3">
    <source>
        <dbReference type="ARBA" id="ARBA00022827"/>
    </source>
</evidence>
<dbReference type="Pfam" id="PF07992">
    <property type="entry name" value="Pyr_redox_2"/>
    <property type="match status" value="1"/>
</dbReference>
<dbReference type="EC" id="1.18.1.2" evidence="6"/>
<evidence type="ECO:0000256" key="5">
    <source>
        <dbReference type="ARBA" id="ARBA00023002"/>
    </source>
</evidence>
<keyword evidence="3 6" id="KW-0274">FAD</keyword>
<dbReference type="RefSeq" id="WP_093194893.1">
    <property type="nucleotide sequence ID" value="NZ_FNEV01000018.1"/>
</dbReference>
<feature type="binding site" evidence="6">
    <location>
        <position position="39"/>
    </location>
    <ligand>
        <name>FAD</name>
        <dbReference type="ChEBI" id="CHEBI:57692"/>
    </ligand>
</feature>
<comment type="catalytic activity">
    <reaction evidence="6">
        <text>2 reduced [2Fe-2S]-[ferredoxin] + NADP(+) + H(+) = 2 oxidized [2Fe-2S]-[ferredoxin] + NADPH</text>
        <dbReference type="Rhea" id="RHEA:20125"/>
        <dbReference type="Rhea" id="RHEA-COMP:10000"/>
        <dbReference type="Rhea" id="RHEA-COMP:10001"/>
        <dbReference type="ChEBI" id="CHEBI:15378"/>
        <dbReference type="ChEBI" id="CHEBI:33737"/>
        <dbReference type="ChEBI" id="CHEBI:33738"/>
        <dbReference type="ChEBI" id="CHEBI:57783"/>
        <dbReference type="ChEBI" id="CHEBI:58349"/>
        <dbReference type="EC" id="1.18.1.2"/>
    </reaction>
</comment>
<dbReference type="STRING" id="86666.SAMN04490247_3273"/>
<evidence type="ECO:0000256" key="4">
    <source>
        <dbReference type="ARBA" id="ARBA00022857"/>
    </source>
</evidence>
<comment type="similarity">
    <text evidence="6">Belongs to the ferredoxin--NADP reductase type 2 family.</text>
</comment>
<sequence>MRDVIVIGGGTSGLYAAYYSRMRDLDTLVLEYHEETGGKAKVFYPEKELYDVPGFSGITGEDFVYEAQKQTDLLSPDIETGVVVEGVEETEDFVTVKTDKGDYTVASVILASGLGAYDMVPLPLEKREAFEPYSIHYTLENRDHFKNKRVAVYSNFRIGIDWALTLEKEGATEVYLINRDETFRAVYEHDEDQLAASSVQVFRNSDIEDLDGENGALSEIHLSNGETIEVDHLLVYEGVNIGKSFYKDWGLDVEKGRVVVDTEMKTSKPRVFACGDAAYYPGKTMLLASGMSEAMTAVNSVKQLLVPKAPPQIYSTVVYKHDKPGEEKEQ</sequence>
<reference evidence="9" key="1">
    <citation type="submission" date="2016-10" db="EMBL/GenBank/DDBJ databases">
        <authorList>
            <person name="Varghese N."/>
            <person name="Submissions S."/>
        </authorList>
    </citation>
    <scope>NUCLEOTIDE SEQUENCE [LARGE SCALE GENOMIC DNA]</scope>
    <source>
        <strain evidence="9">DSM 4771</strain>
    </source>
</reference>
<dbReference type="GO" id="GO:0050661">
    <property type="term" value="F:NADP binding"/>
    <property type="evidence" value="ECO:0007669"/>
    <property type="project" value="UniProtKB-UniRule"/>
</dbReference>
<comment type="subunit">
    <text evidence="1 6">Homodimer.</text>
</comment>
<dbReference type="InterPro" id="IPR036188">
    <property type="entry name" value="FAD/NAD-bd_sf"/>
</dbReference>
<evidence type="ECO:0000313" key="8">
    <source>
        <dbReference type="EMBL" id="SDJ80182.1"/>
    </source>
</evidence>
<feature type="binding site" evidence="6">
    <location>
        <position position="12"/>
    </location>
    <ligand>
        <name>FAD</name>
        <dbReference type="ChEBI" id="CHEBI:57692"/>
    </ligand>
</feature>
<feature type="binding site" evidence="6">
    <location>
        <position position="84"/>
    </location>
    <ligand>
        <name>FAD</name>
        <dbReference type="ChEBI" id="CHEBI:57692"/>
    </ligand>
</feature>
<keyword evidence="9" id="KW-1185">Reference proteome</keyword>
<dbReference type="InterPro" id="IPR022890">
    <property type="entry name" value="Fd--NADP_Rdtase_type_2"/>
</dbReference>
<dbReference type="OrthoDB" id="2960536at2"/>
<feature type="domain" description="FAD/NAD(P)-binding" evidence="7">
    <location>
        <begin position="3"/>
        <end position="299"/>
    </location>
</feature>
<feature type="binding site" evidence="6">
    <location>
        <position position="316"/>
    </location>
    <ligand>
        <name>FAD</name>
        <dbReference type="ChEBI" id="CHEBI:57692"/>
    </ligand>
</feature>
<protein>
    <recommendedName>
        <fullName evidence="6">Ferredoxin--NADP reductase</fullName>
        <shortName evidence="6">FNR</shortName>
        <shortName evidence="6">Fd-NADP(+) reductase</shortName>
        <ecNumber evidence="6">1.18.1.2</ecNumber>
    </recommendedName>
</protein>
<name>A0A1G8WP60_9BACI</name>
<gene>
    <name evidence="8" type="ORF">SAMN04490247_3273</name>
</gene>
<dbReference type="Gene3D" id="3.50.50.60">
    <property type="entry name" value="FAD/NAD(P)-binding domain"/>
    <property type="match status" value="2"/>
</dbReference>
<dbReference type="Proteomes" id="UP000199225">
    <property type="component" value="Unassembled WGS sequence"/>
</dbReference>
<feature type="binding site" evidence="6">
    <location>
        <position position="44"/>
    </location>
    <ligand>
        <name>FAD</name>
        <dbReference type="ChEBI" id="CHEBI:57692"/>
    </ligand>
</feature>
<dbReference type="PRINTS" id="PR00469">
    <property type="entry name" value="PNDRDTASEII"/>
</dbReference>
<dbReference type="SUPFAM" id="SSF51905">
    <property type="entry name" value="FAD/NAD(P)-binding domain"/>
    <property type="match status" value="1"/>
</dbReference>
<dbReference type="HAMAP" id="MF_01685">
    <property type="entry name" value="FENR2"/>
    <property type="match status" value="1"/>
</dbReference>